<dbReference type="PANTHER" id="PTHR46910:SF3">
    <property type="entry name" value="HALOTOLERANCE PROTEIN 9-RELATED"/>
    <property type="match status" value="1"/>
</dbReference>
<dbReference type="GO" id="GO:0003677">
    <property type="term" value="F:DNA binding"/>
    <property type="evidence" value="ECO:0007669"/>
    <property type="project" value="UniProtKB-KW"/>
</dbReference>
<evidence type="ECO:0000256" key="5">
    <source>
        <dbReference type="SAM" id="MobiDB-lite"/>
    </source>
</evidence>
<keyword evidence="2" id="KW-0479">Metal-binding</keyword>
<sequence length="550" mass="61481">MGDQDPENSDSGPSKNPRPAVKRTSKACEACRSRRRRCDGLQPCQTCVRSGEAMSCHFRIKARPGRALPSVFKAMSPPTAAVLPSGPSLDALDPPHPSPLFFELVQERLEGWARDKGKAVDLSVDTDAPWSKFMDQPLPALPGDPQSRASALETFQATYKAYFVTTLTSSRASNLLDRFETSPESLTPDQVATVLSCLCLGRERELALRREDDEGGPVGMDTEEETDDIAFFRLALAALDHWGGASPTALTALDLLHMFLVNRGGPNELRALLGRLAWQCKELGVHRTASCRSYPRADKVEQLFYGALYKDAWFATLYLGRPYFTHGEFEHTWTTLPSKDELRRGLDAFPFLVDLTLIENGLLSSLRERPASFETAVSFERRLSAWWDVFRTEQKREKKHVMLNFAEIRFHWLRLMLRAPLITHTEYGMTSRAVAARSATQILRTYSSLSSTFLFGPKWSDTRRITTAAHVVILCLIDGELKEDEAKPLAEMGLELLRRQRHGCPAAAKALDSLKTLMDLGGIGSTNPDDEDLGEDTEDYTVFFDFSLPV</sequence>
<dbReference type="InterPro" id="IPR050987">
    <property type="entry name" value="AtrR-like"/>
</dbReference>
<dbReference type="AlphaFoldDB" id="A0A427YKQ4"/>
<evidence type="ECO:0000256" key="3">
    <source>
        <dbReference type="ARBA" id="ARBA00023125"/>
    </source>
</evidence>
<dbReference type="Proteomes" id="UP000279259">
    <property type="component" value="Unassembled WGS sequence"/>
</dbReference>
<evidence type="ECO:0000256" key="2">
    <source>
        <dbReference type="ARBA" id="ARBA00022723"/>
    </source>
</evidence>
<dbReference type="STRING" id="1890683.A0A427YKQ4"/>
<dbReference type="InterPro" id="IPR001138">
    <property type="entry name" value="Zn2Cys6_DnaBD"/>
</dbReference>
<keyword evidence="8" id="KW-1185">Reference proteome</keyword>
<evidence type="ECO:0000256" key="1">
    <source>
        <dbReference type="ARBA" id="ARBA00004123"/>
    </source>
</evidence>
<evidence type="ECO:0000313" key="8">
    <source>
        <dbReference type="Proteomes" id="UP000279259"/>
    </source>
</evidence>
<evidence type="ECO:0000313" key="7">
    <source>
        <dbReference type="EMBL" id="RSH91621.1"/>
    </source>
</evidence>
<feature type="region of interest" description="Disordered" evidence="5">
    <location>
        <begin position="1"/>
        <end position="26"/>
    </location>
</feature>
<gene>
    <name evidence="7" type="ORF">EHS25_008990</name>
</gene>
<dbReference type="GO" id="GO:0008270">
    <property type="term" value="F:zinc ion binding"/>
    <property type="evidence" value="ECO:0007669"/>
    <property type="project" value="InterPro"/>
</dbReference>
<dbReference type="SUPFAM" id="SSF57701">
    <property type="entry name" value="Zn2/Cys6 DNA-binding domain"/>
    <property type="match status" value="1"/>
</dbReference>
<dbReference type="CDD" id="cd12148">
    <property type="entry name" value="fungal_TF_MHR"/>
    <property type="match status" value="1"/>
</dbReference>
<protein>
    <recommendedName>
        <fullName evidence="6">Zn(2)-C6 fungal-type domain-containing protein</fullName>
    </recommendedName>
</protein>
<dbReference type="GO" id="GO:0000981">
    <property type="term" value="F:DNA-binding transcription factor activity, RNA polymerase II-specific"/>
    <property type="evidence" value="ECO:0007669"/>
    <property type="project" value="InterPro"/>
</dbReference>
<dbReference type="OrthoDB" id="2585816at2759"/>
<dbReference type="CDD" id="cd00067">
    <property type="entry name" value="GAL4"/>
    <property type="match status" value="1"/>
</dbReference>
<evidence type="ECO:0000259" key="6">
    <source>
        <dbReference type="PROSITE" id="PS50048"/>
    </source>
</evidence>
<dbReference type="InterPro" id="IPR036864">
    <property type="entry name" value="Zn2-C6_fun-type_DNA-bd_sf"/>
</dbReference>
<comment type="subcellular location">
    <subcellularLocation>
        <location evidence="1">Nucleus</location>
    </subcellularLocation>
</comment>
<dbReference type="PANTHER" id="PTHR46910">
    <property type="entry name" value="TRANSCRIPTION FACTOR PDR1"/>
    <property type="match status" value="1"/>
</dbReference>
<dbReference type="Gene3D" id="4.10.240.10">
    <property type="entry name" value="Zn(2)-C6 fungal-type DNA-binding domain"/>
    <property type="match status" value="1"/>
</dbReference>
<comment type="caution">
    <text evidence="7">The sequence shown here is derived from an EMBL/GenBank/DDBJ whole genome shotgun (WGS) entry which is preliminary data.</text>
</comment>
<dbReference type="PROSITE" id="PS50048">
    <property type="entry name" value="ZN2_CY6_FUNGAL_2"/>
    <property type="match status" value="1"/>
</dbReference>
<dbReference type="GO" id="GO:0005634">
    <property type="term" value="C:nucleus"/>
    <property type="evidence" value="ECO:0007669"/>
    <property type="project" value="UniProtKB-SubCell"/>
</dbReference>
<keyword evidence="3" id="KW-0238">DNA-binding</keyword>
<dbReference type="EMBL" id="RSCD01000007">
    <property type="protein sequence ID" value="RSH91621.1"/>
    <property type="molecule type" value="Genomic_DNA"/>
</dbReference>
<name>A0A427YKQ4_9TREE</name>
<accession>A0A427YKQ4</accession>
<evidence type="ECO:0000256" key="4">
    <source>
        <dbReference type="ARBA" id="ARBA00023242"/>
    </source>
</evidence>
<organism evidence="7 8">
    <name type="scientific">Saitozyma podzolica</name>
    <dbReference type="NCBI Taxonomy" id="1890683"/>
    <lineage>
        <taxon>Eukaryota</taxon>
        <taxon>Fungi</taxon>
        <taxon>Dikarya</taxon>
        <taxon>Basidiomycota</taxon>
        <taxon>Agaricomycotina</taxon>
        <taxon>Tremellomycetes</taxon>
        <taxon>Tremellales</taxon>
        <taxon>Trimorphomycetaceae</taxon>
        <taxon>Saitozyma</taxon>
    </lineage>
</organism>
<proteinExistence type="predicted"/>
<dbReference type="PROSITE" id="PS00463">
    <property type="entry name" value="ZN2_CY6_FUNGAL_1"/>
    <property type="match status" value="1"/>
</dbReference>
<dbReference type="Pfam" id="PF00172">
    <property type="entry name" value="Zn_clus"/>
    <property type="match status" value="1"/>
</dbReference>
<feature type="domain" description="Zn(2)-C6 fungal-type" evidence="6">
    <location>
        <begin position="27"/>
        <end position="58"/>
    </location>
</feature>
<reference evidence="7 8" key="1">
    <citation type="submission" date="2018-11" db="EMBL/GenBank/DDBJ databases">
        <title>Genome sequence of Saitozyma podzolica DSM 27192.</title>
        <authorList>
            <person name="Aliyu H."/>
            <person name="Gorte O."/>
            <person name="Ochsenreither K."/>
        </authorList>
    </citation>
    <scope>NUCLEOTIDE SEQUENCE [LARGE SCALE GENOMIC DNA]</scope>
    <source>
        <strain evidence="7 8">DSM 27192</strain>
    </source>
</reference>
<keyword evidence="4" id="KW-0539">Nucleus</keyword>
<dbReference type="SMART" id="SM00066">
    <property type="entry name" value="GAL4"/>
    <property type="match status" value="1"/>
</dbReference>